<keyword evidence="1" id="KW-0812">Transmembrane</keyword>
<protein>
    <recommendedName>
        <fullName evidence="3">DUF805 domain-containing protein</fullName>
    </recommendedName>
</protein>
<dbReference type="InterPro" id="IPR008523">
    <property type="entry name" value="DUF805"/>
</dbReference>
<evidence type="ECO:0000313" key="2">
    <source>
        <dbReference type="EMBL" id="SVC02026.1"/>
    </source>
</evidence>
<gene>
    <name evidence="2" type="ORF">METZ01_LOCUS254880</name>
</gene>
<accession>A0A382IQY8</accession>
<organism evidence="2">
    <name type="scientific">marine metagenome</name>
    <dbReference type="NCBI Taxonomy" id="408172"/>
    <lineage>
        <taxon>unclassified sequences</taxon>
        <taxon>metagenomes</taxon>
        <taxon>ecological metagenomes</taxon>
    </lineage>
</organism>
<dbReference type="GO" id="GO:0005886">
    <property type="term" value="C:plasma membrane"/>
    <property type="evidence" value="ECO:0007669"/>
    <property type="project" value="TreeGrafter"/>
</dbReference>
<sequence>MEIDNLDIAASIGSDEFGETETWNMSLYDQLTSLEGRINRLRYILLHILSLIGAVVYAVIIGIATFWLPEPIWTIVLTLLLLPVYYISYALVVKRLQDTGRGDGWITYAQIGVGLNIIYSLTPLGSEIELYMGILVTLVMLPLGIVCLFYRGDSGPNKFGPDPIP</sequence>
<keyword evidence="1" id="KW-0472">Membrane</keyword>
<evidence type="ECO:0000256" key="1">
    <source>
        <dbReference type="SAM" id="Phobius"/>
    </source>
</evidence>
<reference evidence="2" key="1">
    <citation type="submission" date="2018-05" db="EMBL/GenBank/DDBJ databases">
        <authorList>
            <person name="Lanie J.A."/>
            <person name="Ng W.-L."/>
            <person name="Kazmierczak K.M."/>
            <person name="Andrzejewski T.M."/>
            <person name="Davidsen T.M."/>
            <person name="Wayne K.J."/>
            <person name="Tettelin H."/>
            <person name="Glass J.I."/>
            <person name="Rusch D."/>
            <person name="Podicherti R."/>
            <person name="Tsui H.-C.T."/>
            <person name="Winkler M.E."/>
        </authorList>
    </citation>
    <scope>NUCLEOTIDE SEQUENCE</scope>
</reference>
<dbReference type="AlphaFoldDB" id="A0A382IQY8"/>
<dbReference type="EMBL" id="UINC01068991">
    <property type="protein sequence ID" value="SVC02026.1"/>
    <property type="molecule type" value="Genomic_DNA"/>
</dbReference>
<evidence type="ECO:0008006" key="3">
    <source>
        <dbReference type="Google" id="ProtNLM"/>
    </source>
</evidence>
<feature type="transmembrane region" description="Helical" evidence="1">
    <location>
        <begin position="43"/>
        <end position="66"/>
    </location>
</feature>
<dbReference type="Pfam" id="PF05656">
    <property type="entry name" value="DUF805"/>
    <property type="match status" value="1"/>
</dbReference>
<name>A0A382IQY8_9ZZZZ</name>
<feature type="transmembrane region" description="Helical" evidence="1">
    <location>
        <begin position="130"/>
        <end position="150"/>
    </location>
</feature>
<feature type="transmembrane region" description="Helical" evidence="1">
    <location>
        <begin position="72"/>
        <end position="93"/>
    </location>
</feature>
<dbReference type="PANTHER" id="PTHR34980">
    <property type="entry name" value="INNER MEMBRANE PROTEIN-RELATED-RELATED"/>
    <property type="match status" value="1"/>
</dbReference>
<proteinExistence type="predicted"/>
<keyword evidence="1" id="KW-1133">Transmembrane helix</keyword>
<feature type="transmembrane region" description="Helical" evidence="1">
    <location>
        <begin position="105"/>
        <end position="124"/>
    </location>
</feature>